<evidence type="ECO:0000256" key="6">
    <source>
        <dbReference type="ARBA" id="ARBA00043266"/>
    </source>
</evidence>
<dbReference type="InterPro" id="IPR013106">
    <property type="entry name" value="Ig_V-set"/>
</dbReference>
<keyword evidence="4" id="KW-0675">Receptor</keyword>
<dbReference type="EMBL" id="AEYP01038945">
    <property type="status" value="NOT_ANNOTATED_CDS"/>
    <property type="molecule type" value="Genomic_DNA"/>
</dbReference>
<dbReference type="InParanoid" id="M3Y803"/>
<dbReference type="Ensembl" id="ENSMPUT00000007580.1">
    <property type="protein sequence ID" value="ENSMPUP00000007460.1"/>
    <property type="gene ID" value="ENSMPUG00000007516.1"/>
</dbReference>
<sequence length="164" mass="18473">MVQHPLHHGLSTGRLSHLPVCSGGTVLPGLSRGEEIQQHPSLLTVREGGSFVINCTYTDSASDYFFWYKQEPGKGLQLLIYTLSNVVKKQEQRLTVLFNKKDKHLSLQDTATHPRDSATYFCATRAQWSPGTCSLPPNLRLEWKPHSFSLCHQPSSQRFCHIPS</sequence>
<dbReference type="SMART" id="SM00409">
    <property type="entry name" value="IG"/>
    <property type="match status" value="1"/>
</dbReference>
<name>M3Y803_MUSPF</name>
<dbReference type="InterPro" id="IPR007110">
    <property type="entry name" value="Ig-like_dom"/>
</dbReference>
<feature type="domain" description="Ig-like" evidence="7">
    <location>
        <begin position="28"/>
        <end position="122"/>
    </location>
</feature>
<dbReference type="InterPro" id="IPR051006">
    <property type="entry name" value="TCR_variable_domain"/>
</dbReference>
<evidence type="ECO:0000256" key="4">
    <source>
        <dbReference type="ARBA" id="ARBA00023170"/>
    </source>
</evidence>
<dbReference type="Pfam" id="PF07686">
    <property type="entry name" value="V-set"/>
    <property type="match status" value="1"/>
</dbReference>
<evidence type="ECO:0000259" key="7">
    <source>
        <dbReference type="PROSITE" id="PS50835"/>
    </source>
</evidence>
<keyword evidence="6" id="KW-1279">T cell receptor</keyword>
<keyword evidence="2" id="KW-0391">Immunity</keyword>
<reference evidence="8" key="1">
    <citation type="submission" date="2024-06" db="UniProtKB">
        <authorList>
            <consortium name="Ensembl"/>
        </authorList>
    </citation>
    <scope>IDENTIFICATION</scope>
</reference>
<dbReference type="AlphaFoldDB" id="M3Y803"/>
<dbReference type="GO" id="GO:0002250">
    <property type="term" value="P:adaptive immune response"/>
    <property type="evidence" value="ECO:0007669"/>
    <property type="project" value="UniProtKB-KW"/>
</dbReference>
<dbReference type="InterPro" id="IPR036179">
    <property type="entry name" value="Ig-like_dom_sf"/>
</dbReference>
<dbReference type="STRING" id="9669.ENSMPUP00000007460"/>
<dbReference type="eggNOG" id="ENOG502SHCJ">
    <property type="taxonomic scope" value="Eukaryota"/>
</dbReference>
<dbReference type="InterPro" id="IPR013783">
    <property type="entry name" value="Ig-like_fold"/>
</dbReference>
<evidence type="ECO:0000256" key="3">
    <source>
        <dbReference type="ARBA" id="ARBA00023130"/>
    </source>
</evidence>
<evidence type="ECO:0000256" key="2">
    <source>
        <dbReference type="ARBA" id="ARBA00022859"/>
    </source>
</evidence>
<dbReference type="PANTHER" id="PTHR19343">
    <property type="entry name" value="T CELL RECEPTOR ALPHA VARIABLE 1-2"/>
    <property type="match status" value="1"/>
</dbReference>
<dbReference type="OMA" id="WSTEIKE"/>
<proteinExistence type="predicted"/>
<dbReference type="HOGENOM" id="CLU_1618464_0_0_1"/>
<keyword evidence="3" id="KW-1064">Adaptive immunity</keyword>
<dbReference type="InterPro" id="IPR003599">
    <property type="entry name" value="Ig_sub"/>
</dbReference>
<dbReference type="GO" id="GO:0042605">
    <property type="term" value="F:peptide antigen binding"/>
    <property type="evidence" value="ECO:0007669"/>
    <property type="project" value="TreeGrafter"/>
</dbReference>
<dbReference type="PANTHER" id="PTHR19343:SF14">
    <property type="entry name" value="IG-LIKE DOMAIN-CONTAINING PROTEIN-RELATED"/>
    <property type="match status" value="1"/>
</dbReference>
<keyword evidence="5" id="KW-0393">Immunoglobulin domain</keyword>
<dbReference type="SMART" id="SM00406">
    <property type="entry name" value="IGv"/>
    <property type="match status" value="1"/>
</dbReference>
<dbReference type="GO" id="GO:0042101">
    <property type="term" value="C:T cell receptor complex"/>
    <property type="evidence" value="ECO:0007669"/>
    <property type="project" value="UniProtKB-KW"/>
</dbReference>
<dbReference type="GeneTree" id="ENSGT00940000159469"/>
<dbReference type="SUPFAM" id="SSF48726">
    <property type="entry name" value="Immunoglobulin"/>
    <property type="match status" value="1"/>
</dbReference>
<dbReference type="PROSITE" id="PS50835">
    <property type="entry name" value="IG_LIKE"/>
    <property type="match status" value="1"/>
</dbReference>
<keyword evidence="1" id="KW-0732">Signal</keyword>
<evidence type="ECO:0000313" key="8">
    <source>
        <dbReference type="Ensembl" id="ENSMPUP00000007460.1"/>
    </source>
</evidence>
<accession>M3Y803</accession>
<organism evidence="8">
    <name type="scientific">Mustela putorius furo</name>
    <name type="common">European domestic ferret</name>
    <name type="synonym">Mustela furo</name>
    <dbReference type="NCBI Taxonomy" id="9669"/>
    <lineage>
        <taxon>Eukaryota</taxon>
        <taxon>Metazoa</taxon>
        <taxon>Chordata</taxon>
        <taxon>Craniata</taxon>
        <taxon>Vertebrata</taxon>
        <taxon>Euteleostomi</taxon>
        <taxon>Mammalia</taxon>
        <taxon>Eutheria</taxon>
        <taxon>Laurasiatheria</taxon>
        <taxon>Carnivora</taxon>
        <taxon>Caniformia</taxon>
        <taxon>Musteloidea</taxon>
        <taxon>Mustelidae</taxon>
        <taxon>Mustelinae</taxon>
        <taxon>Mustela</taxon>
    </lineage>
</organism>
<dbReference type="Gene3D" id="2.60.40.10">
    <property type="entry name" value="Immunoglobulins"/>
    <property type="match status" value="1"/>
</dbReference>
<evidence type="ECO:0000256" key="5">
    <source>
        <dbReference type="ARBA" id="ARBA00023319"/>
    </source>
</evidence>
<protein>
    <recommendedName>
        <fullName evidence="7">Ig-like domain-containing protein</fullName>
    </recommendedName>
</protein>
<evidence type="ECO:0000256" key="1">
    <source>
        <dbReference type="ARBA" id="ARBA00022729"/>
    </source>
</evidence>